<evidence type="ECO:0000256" key="5">
    <source>
        <dbReference type="ARBA" id="ARBA00022692"/>
    </source>
</evidence>
<dbReference type="Proteomes" id="UP001071230">
    <property type="component" value="Unassembled WGS sequence"/>
</dbReference>
<comment type="subcellular location">
    <subcellularLocation>
        <location evidence="1">Cell membrane</location>
        <topology evidence="1">Multi-pass membrane protein</topology>
    </subcellularLocation>
</comment>
<evidence type="ECO:0000256" key="7">
    <source>
        <dbReference type="ARBA" id="ARBA00023136"/>
    </source>
</evidence>
<feature type="transmembrane region" description="Helical" evidence="8">
    <location>
        <begin position="25"/>
        <end position="48"/>
    </location>
</feature>
<evidence type="ECO:0000313" key="9">
    <source>
        <dbReference type="EMBL" id="CAA7602576.1"/>
    </source>
</evidence>
<keyword evidence="5 8" id="KW-0812">Transmembrane</keyword>
<keyword evidence="11" id="KW-1185">Reference proteome</keyword>
<dbReference type="KEGG" id="aacx:DEACI_3255"/>
<comment type="similarity">
    <text evidence="2">Belongs to the tellurite-resistance/dicarboxylate transporter (TDT) family.</text>
</comment>
<gene>
    <name evidence="10" type="ORF">DEACI_1739</name>
    <name evidence="9" type="ORF">DEACI_3255</name>
</gene>
<organism evidence="9">
    <name type="scientific">Acididesulfobacillus acetoxydans</name>
    <dbReference type="NCBI Taxonomy" id="1561005"/>
    <lineage>
        <taxon>Bacteria</taxon>
        <taxon>Bacillati</taxon>
        <taxon>Bacillota</taxon>
        <taxon>Clostridia</taxon>
        <taxon>Eubacteriales</taxon>
        <taxon>Peptococcaceae</taxon>
        <taxon>Acididesulfobacillus</taxon>
    </lineage>
</organism>
<name>A0A8S0XCK9_9FIRM</name>
<feature type="transmembrane region" description="Helical" evidence="8">
    <location>
        <begin position="95"/>
        <end position="118"/>
    </location>
</feature>
<feature type="transmembrane region" description="Helical" evidence="8">
    <location>
        <begin position="130"/>
        <end position="151"/>
    </location>
</feature>
<evidence type="ECO:0000256" key="1">
    <source>
        <dbReference type="ARBA" id="ARBA00004651"/>
    </source>
</evidence>
<dbReference type="InterPro" id="IPR051629">
    <property type="entry name" value="Sulfite_efflux_TDT"/>
</dbReference>
<feature type="transmembrane region" description="Helical" evidence="8">
    <location>
        <begin position="192"/>
        <end position="218"/>
    </location>
</feature>
<keyword evidence="7 8" id="KW-0472">Membrane</keyword>
<evidence type="ECO:0000256" key="3">
    <source>
        <dbReference type="ARBA" id="ARBA00022448"/>
    </source>
</evidence>
<evidence type="ECO:0000313" key="10">
    <source>
        <dbReference type="EMBL" id="CEJ07278.1"/>
    </source>
</evidence>
<evidence type="ECO:0000313" key="11">
    <source>
        <dbReference type="Proteomes" id="UP001071230"/>
    </source>
</evidence>
<dbReference type="EMBL" id="LR746496">
    <property type="protein sequence ID" value="CAA7602576.1"/>
    <property type="molecule type" value="Genomic_DNA"/>
</dbReference>
<evidence type="ECO:0000256" key="8">
    <source>
        <dbReference type="SAM" id="Phobius"/>
    </source>
</evidence>
<feature type="transmembrane region" description="Helical" evidence="8">
    <location>
        <begin position="333"/>
        <end position="356"/>
    </location>
</feature>
<evidence type="ECO:0000256" key="2">
    <source>
        <dbReference type="ARBA" id="ARBA00008566"/>
    </source>
</evidence>
<dbReference type="Pfam" id="PF03595">
    <property type="entry name" value="SLAC1"/>
    <property type="match status" value="1"/>
</dbReference>
<evidence type="ECO:0000256" key="6">
    <source>
        <dbReference type="ARBA" id="ARBA00022989"/>
    </source>
</evidence>
<feature type="transmembrane region" description="Helical" evidence="8">
    <location>
        <begin position="163"/>
        <end position="186"/>
    </location>
</feature>
<dbReference type="InterPro" id="IPR038665">
    <property type="entry name" value="Voltage-dep_anion_channel_sf"/>
</dbReference>
<protein>
    <submittedName>
        <fullName evidence="10">C4-dicarboxylate transporter/malic acid transport protein</fullName>
    </submittedName>
    <submittedName>
        <fullName evidence="9">Voltage-dependent anion channel</fullName>
    </submittedName>
</protein>
<feature type="transmembrane region" description="Helical" evidence="8">
    <location>
        <begin position="230"/>
        <end position="249"/>
    </location>
</feature>
<feature type="transmembrane region" description="Helical" evidence="8">
    <location>
        <begin position="269"/>
        <end position="295"/>
    </location>
</feature>
<dbReference type="Gene3D" id="1.50.10.150">
    <property type="entry name" value="Voltage-dependent anion channel"/>
    <property type="match status" value="1"/>
</dbReference>
<feature type="transmembrane region" description="Helical" evidence="8">
    <location>
        <begin position="54"/>
        <end position="74"/>
    </location>
</feature>
<keyword evidence="4" id="KW-1003">Cell membrane</keyword>
<accession>A0A8S0XCK9</accession>
<proteinExistence type="inferred from homology"/>
<dbReference type="EMBL" id="CDGJ01000048">
    <property type="protein sequence ID" value="CEJ07278.1"/>
    <property type="molecule type" value="Genomic_DNA"/>
</dbReference>
<reference evidence="9" key="2">
    <citation type="submission" date="2020-01" db="EMBL/GenBank/DDBJ databases">
        <authorList>
            <person name="Hornung B."/>
        </authorList>
    </citation>
    <scope>NUCLEOTIDE SEQUENCE</scope>
    <source>
        <strain evidence="9">PacBioINE</strain>
    </source>
</reference>
<dbReference type="Proteomes" id="UP000836597">
    <property type="component" value="Chromosome"/>
</dbReference>
<dbReference type="GO" id="GO:0005886">
    <property type="term" value="C:plasma membrane"/>
    <property type="evidence" value="ECO:0007669"/>
    <property type="project" value="UniProtKB-SubCell"/>
</dbReference>
<evidence type="ECO:0000256" key="4">
    <source>
        <dbReference type="ARBA" id="ARBA00022475"/>
    </source>
</evidence>
<dbReference type="CDD" id="cd09299">
    <property type="entry name" value="TDT"/>
    <property type="match status" value="1"/>
</dbReference>
<dbReference type="InterPro" id="IPR004695">
    <property type="entry name" value="SLAC1/Mae1/Ssu1/TehA"/>
</dbReference>
<dbReference type="PANTHER" id="PTHR31686">
    <property type="match status" value="1"/>
</dbReference>
<dbReference type="RefSeq" id="WP_240985921.1">
    <property type="nucleotide sequence ID" value="NZ_CDGJ01000048.1"/>
</dbReference>
<keyword evidence="6 8" id="KW-1133">Transmembrane helix</keyword>
<dbReference type="GO" id="GO:0000319">
    <property type="term" value="F:sulfite transmembrane transporter activity"/>
    <property type="evidence" value="ECO:0007669"/>
    <property type="project" value="TreeGrafter"/>
</dbReference>
<reference evidence="10" key="1">
    <citation type="submission" date="2014-11" db="EMBL/GenBank/DDBJ databases">
        <authorList>
            <person name="Hornung B.V."/>
        </authorList>
    </citation>
    <scope>NUCLEOTIDE SEQUENCE</scope>
    <source>
        <strain evidence="10">INE</strain>
    </source>
</reference>
<dbReference type="PANTHER" id="PTHR31686:SF1">
    <property type="entry name" value="SULFITE EFFLUX PUMP SSU1"/>
    <property type="match status" value="1"/>
</dbReference>
<keyword evidence="3" id="KW-0813">Transport</keyword>
<feature type="transmembrane region" description="Helical" evidence="8">
    <location>
        <begin position="307"/>
        <end position="327"/>
    </location>
</feature>
<dbReference type="AlphaFoldDB" id="A0A8S0XCK9"/>
<sequence>MLGAQLKTGRRQIDRRPSLSRQFGTNWFTVVMGIGIVAALSYASPIALPGRYMIGKALFLLVSGVFLVALALWVRRWFHHTDEALKDFSDPNKALFYGALAMGINVVGNDFLIIGTHLLSPATAILMSKVIWLCGVAVSLFTIITVPYLLFVTHQVSLEDTHASWLIPIVPPIVAAATGTNLIPYWNSPAQQFFFTILILAMFGMTFFLFIMVSSLYYSRLVYKGKIGGGFVPSVWIEIGPIGMSMTVFSNLPFVTQSLFGAWSSGFHALGIAFAIAMWGVGIWWIVIASLYSLLHLTDKDSTIPYSLGWWSYVFPLGSFTTGTYALNRLVGHSFFAVAGLIQFLVLAGFFSLVAIKTLIGIWNGSLLPWRSSHLRLSQQKV</sequence>